<feature type="compositionally biased region" description="Basic and acidic residues" evidence="1">
    <location>
        <begin position="20"/>
        <end position="30"/>
    </location>
</feature>
<accession>A0AAP0X6M4</accession>
<dbReference type="Proteomes" id="UP001415857">
    <property type="component" value="Unassembled WGS sequence"/>
</dbReference>
<gene>
    <name evidence="2" type="ORF">L1049_015566</name>
</gene>
<dbReference type="PANTHER" id="PTHR34112:SF13">
    <property type="entry name" value="OS04G0448200 PROTEIN"/>
    <property type="match status" value="1"/>
</dbReference>
<dbReference type="EMBL" id="JBBPBK010000004">
    <property type="protein sequence ID" value="KAK9287155.1"/>
    <property type="molecule type" value="Genomic_DNA"/>
</dbReference>
<evidence type="ECO:0000256" key="1">
    <source>
        <dbReference type="SAM" id="MobiDB-lite"/>
    </source>
</evidence>
<feature type="compositionally biased region" description="Polar residues" evidence="1">
    <location>
        <begin position="256"/>
        <end position="273"/>
    </location>
</feature>
<sequence length="504" mass="53204">MPSRFDKDMLRRSQSMITGKRGEVWPRKVAGDSNSANKSNQSNDSGVLGGGSVVRGVQKATFERDFPSLGAEETQGAPEVGRVSSPGLSSAIQSLPISTSAVIGGPGRTSALAEVPVIIASNTSTGVSSVQQTVPASSAPVSPRMMTGLNMAETLAQSPSRARTAPQSSVANQRLEELAIIQSRRLIPVTPSMPKASVLSPSEKPKPKIGQQQNQLPSSHLVNHTLRGGPTRLDVPKTSQMGKLHILKPVRERNGVSPTVKDSLSPTNGSKVVNSPLAVGPSGAGSAPLRGSSNNPDLASAERKPAAAPTTVERRPTSQAQSRNDFFNLMRKKSSTNPHSAVPDHGPAISQPILDKSNELITEVASTSVSPQGRDAPLLDSFGGDCLTENRDDNHDMTHNNNACDGSPTYCNKGEKNASTDAIVHPDEEEAAFLRSLGWEENAGDDEGLTEEEISSFCKEFMKLKPSSKLLQGMQPKIHLLLNSDMGSFGGASSELSSSDSKPE</sequence>
<organism evidence="2 3">
    <name type="scientific">Liquidambar formosana</name>
    <name type="common">Formosan gum</name>
    <dbReference type="NCBI Taxonomy" id="63359"/>
    <lineage>
        <taxon>Eukaryota</taxon>
        <taxon>Viridiplantae</taxon>
        <taxon>Streptophyta</taxon>
        <taxon>Embryophyta</taxon>
        <taxon>Tracheophyta</taxon>
        <taxon>Spermatophyta</taxon>
        <taxon>Magnoliopsida</taxon>
        <taxon>eudicotyledons</taxon>
        <taxon>Gunneridae</taxon>
        <taxon>Pentapetalae</taxon>
        <taxon>Saxifragales</taxon>
        <taxon>Altingiaceae</taxon>
        <taxon>Liquidambar</taxon>
    </lineage>
</organism>
<protein>
    <submittedName>
        <fullName evidence="2">Uncharacterized protein</fullName>
    </submittedName>
</protein>
<evidence type="ECO:0000313" key="3">
    <source>
        <dbReference type="Proteomes" id="UP001415857"/>
    </source>
</evidence>
<feature type="compositionally biased region" description="Basic and acidic residues" evidence="1">
    <location>
        <begin position="1"/>
        <end position="11"/>
    </location>
</feature>
<dbReference type="PANTHER" id="PTHR34112">
    <property type="entry name" value="C-JUN-AMINO-TERMINAL KINASE-INTERACTING PROTEIN"/>
    <property type="match status" value="1"/>
</dbReference>
<name>A0AAP0X6M4_LIQFO</name>
<feature type="region of interest" description="Disordered" evidence="1">
    <location>
        <begin position="192"/>
        <end position="324"/>
    </location>
</feature>
<feature type="region of interest" description="Disordered" evidence="1">
    <location>
        <begin position="1"/>
        <end position="52"/>
    </location>
</feature>
<feature type="region of interest" description="Disordered" evidence="1">
    <location>
        <begin position="64"/>
        <end position="85"/>
    </location>
</feature>
<feature type="compositionally biased region" description="Polar residues" evidence="1">
    <location>
        <begin position="210"/>
        <end position="222"/>
    </location>
</feature>
<keyword evidence="3" id="KW-1185">Reference proteome</keyword>
<comment type="caution">
    <text evidence="2">The sequence shown here is derived from an EMBL/GenBank/DDBJ whole genome shotgun (WGS) entry which is preliminary data.</text>
</comment>
<evidence type="ECO:0000313" key="2">
    <source>
        <dbReference type="EMBL" id="KAK9287155.1"/>
    </source>
</evidence>
<proteinExistence type="predicted"/>
<feature type="compositionally biased region" description="Polar residues" evidence="1">
    <location>
        <begin position="32"/>
        <end position="44"/>
    </location>
</feature>
<dbReference type="AlphaFoldDB" id="A0AAP0X6M4"/>
<reference evidence="2 3" key="1">
    <citation type="journal article" date="2024" name="Plant J.">
        <title>Genome sequences and population genomics reveal climatic adaptation and genomic divergence between two closely related sweetgum species.</title>
        <authorList>
            <person name="Xu W.Q."/>
            <person name="Ren C.Q."/>
            <person name="Zhang X.Y."/>
            <person name="Comes H.P."/>
            <person name="Liu X.H."/>
            <person name="Li Y.G."/>
            <person name="Kettle C.J."/>
            <person name="Jalonen R."/>
            <person name="Gaisberger H."/>
            <person name="Ma Y.Z."/>
            <person name="Qiu Y.X."/>
        </authorList>
    </citation>
    <scope>NUCLEOTIDE SEQUENCE [LARGE SCALE GENOMIC DNA]</scope>
    <source>
        <strain evidence="2">Hangzhou</strain>
    </source>
</reference>